<feature type="domain" description="Allophanate hydrolase C-terminal" evidence="3">
    <location>
        <begin position="475"/>
        <end position="593"/>
    </location>
</feature>
<dbReference type="Pfam" id="PF21986">
    <property type="entry name" value="AH_C"/>
    <property type="match status" value="1"/>
</dbReference>
<organism evidence="4 5">
    <name type="scientific">Dietzia maris</name>
    <dbReference type="NCBI Taxonomy" id="37915"/>
    <lineage>
        <taxon>Bacteria</taxon>
        <taxon>Bacillati</taxon>
        <taxon>Actinomycetota</taxon>
        <taxon>Actinomycetes</taxon>
        <taxon>Mycobacteriales</taxon>
        <taxon>Dietziaceae</taxon>
        <taxon>Dietzia</taxon>
    </lineage>
</organism>
<evidence type="ECO:0000256" key="1">
    <source>
        <dbReference type="SAM" id="MobiDB-lite"/>
    </source>
</evidence>
<comment type="caution">
    <text evidence="4">The sequence shown here is derived from an EMBL/GenBank/DDBJ whole genome shotgun (WGS) entry which is preliminary data.</text>
</comment>
<dbReference type="InterPro" id="IPR023631">
    <property type="entry name" value="Amidase_dom"/>
</dbReference>
<proteinExistence type="predicted"/>
<dbReference type="Gene3D" id="1.20.58.1700">
    <property type="match status" value="1"/>
</dbReference>
<dbReference type="RefSeq" id="WP_317469770.1">
    <property type="nucleotide sequence ID" value="NZ_JAWLKJ010000002.1"/>
</dbReference>
<dbReference type="InterPro" id="IPR053844">
    <property type="entry name" value="AH_C"/>
</dbReference>
<dbReference type="Pfam" id="PF01425">
    <property type="entry name" value="Amidase"/>
    <property type="match status" value="1"/>
</dbReference>
<feature type="domain" description="Amidase" evidence="2">
    <location>
        <begin position="62"/>
        <end position="439"/>
    </location>
</feature>
<dbReference type="InterPro" id="IPR014085">
    <property type="entry name" value="Allophanate_hydrolase"/>
</dbReference>
<evidence type="ECO:0000313" key="4">
    <source>
        <dbReference type="EMBL" id="MDV6299215.1"/>
    </source>
</evidence>
<feature type="region of interest" description="Disordered" evidence="1">
    <location>
        <begin position="575"/>
        <end position="595"/>
    </location>
</feature>
<accession>A0AAE4QWA7</accession>
<dbReference type="PANTHER" id="PTHR11895:SF169">
    <property type="entry name" value="GLUTAMYL-TRNA(GLN) AMIDOTRANSFERASE"/>
    <property type="match status" value="1"/>
</dbReference>
<dbReference type="EMBL" id="JAWLKJ010000002">
    <property type="protein sequence ID" value="MDV6299215.1"/>
    <property type="molecule type" value="Genomic_DNA"/>
</dbReference>
<feature type="compositionally biased region" description="Basic and acidic residues" evidence="1">
    <location>
        <begin position="586"/>
        <end position="595"/>
    </location>
</feature>
<dbReference type="EC" id="3.5.1.54" evidence="4"/>
<dbReference type="InterPro" id="IPR000120">
    <property type="entry name" value="Amidase"/>
</dbReference>
<sequence length="595" mass="61221">MSTALTGTALTSTELTSADLRARAEAEVDRVLARLAEADRPEVFLQVRGRDDLVADMAASLAADGPLAGMTLAVKNNVDVAGMTTTAACPGFAFLPDRDAAAVSRLRAAGAVVLGTTNLDQFATGLVGTRSPYGAVRAAHRPEHVSGGSSSGSAVAVALGICDLAIGTDTAGSGRIPAALNGIVGIKPTLGTVSTEGVVPACASYDCVTVFARDVRTATRATALMAGGEGTRDWPADTPLAAVPGATLAIPRELVAMAPGWAEAFSAAVDMARDRGFRVVEIDLGPFLEAARLLYDGALVAERYEAVGDFLDGPCGTEPESGVDPTVRGIIAPARDIAAVDLLRDRRAVEALRRAALADLDRLGATALLVPTAPFHPTIAEVAADPVALNSRMGTYTNFCNLFDLCAVAVPTGEVDEGERGTATFGVTVVGRPFHDGAVAGIAAALADGAGGTGEALPDPASLVPWPLGAGAPAVDLVVFGAHRRGGPLEHQLTSRGAAWRGPVRSSADYRMYRLDTEPPKPGVLRHPDGAELLGERWMMSPAALGSFLDELPRPMQLGRVTLADGTEVVGFGCEPTAVTPEADDLTERGEWPTG</sequence>
<dbReference type="Gene3D" id="3.10.490.10">
    <property type="entry name" value="Gamma-glutamyl cyclotransferase-like"/>
    <property type="match status" value="1"/>
</dbReference>
<name>A0AAE4QWA7_9ACTN</name>
<protein>
    <submittedName>
        <fullName evidence="4">Allophanate hydrolase</fullName>
        <ecNumber evidence="4">3.5.1.54</ecNumber>
    </submittedName>
</protein>
<evidence type="ECO:0000259" key="3">
    <source>
        <dbReference type="Pfam" id="PF21986"/>
    </source>
</evidence>
<dbReference type="AlphaFoldDB" id="A0AAE4QWA7"/>
<dbReference type="Gene3D" id="3.90.1300.10">
    <property type="entry name" value="Amidase signature (AS) domain"/>
    <property type="match status" value="1"/>
</dbReference>
<dbReference type="NCBIfam" id="TIGR02713">
    <property type="entry name" value="allophanate_hyd"/>
    <property type="match status" value="1"/>
</dbReference>
<dbReference type="NCBIfam" id="NF006043">
    <property type="entry name" value="PRK08186.1"/>
    <property type="match status" value="1"/>
</dbReference>
<evidence type="ECO:0000313" key="5">
    <source>
        <dbReference type="Proteomes" id="UP001185873"/>
    </source>
</evidence>
<reference evidence="4" key="1">
    <citation type="submission" date="2023-10" db="EMBL/GenBank/DDBJ databases">
        <title>Development of a sustainable strategy for remediation of hydrocarbon-contaminated territories based on the waste exchange concept.</title>
        <authorList>
            <person name="Krivoruchko A."/>
        </authorList>
    </citation>
    <scope>NUCLEOTIDE SEQUENCE</scope>
    <source>
        <strain evidence="4">IEGM 1175</strain>
    </source>
</reference>
<gene>
    <name evidence="4" type="primary">atzF</name>
    <name evidence="4" type="ORF">R3P82_08810</name>
</gene>
<dbReference type="PANTHER" id="PTHR11895">
    <property type="entry name" value="TRANSAMIDASE"/>
    <property type="match status" value="1"/>
</dbReference>
<keyword evidence="4" id="KW-0378">Hydrolase</keyword>
<dbReference type="Proteomes" id="UP001185873">
    <property type="component" value="Unassembled WGS sequence"/>
</dbReference>
<evidence type="ECO:0000259" key="2">
    <source>
        <dbReference type="Pfam" id="PF01425"/>
    </source>
</evidence>
<dbReference type="SUPFAM" id="SSF75304">
    <property type="entry name" value="Amidase signature (AS) enzymes"/>
    <property type="match status" value="1"/>
</dbReference>
<dbReference type="GO" id="GO:0004039">
    <property type="term" value="F:allophanate hydrolase activity"/>
    <property type="evidence" value="ECO:0007669"/>
    <property type="project" value="UniProtKB-EC"/>
</dbReference>
<dbReference type="InterPro" id="IPR036928">
    <property type="entry name" value="AS_sf"/>
</dbReference>